<dbReference type="Pfam" id="PF20434">
    <property type="entry name" value="BD-FAE"/>
    <property type="match status" value="1"/>
</dbReference>
<name>A0ABP8TC17_9ACTN</name>
<evidence type="ECO:0000256" key="1">
    <source>
        <dbReference type="ARBA" id="ARBA00022801"/>
    </source>
</evidence>
<keyword evidence="2" id="KW-1133">Transmembrane helix</keyword>
<dbReference type="InterPro" id="IPR049492">
    <property type="entry name" value="BD-FAE-like_dom"/>
</dbReference>
<evidence type="ECO:0000313" key="5">
    <source>
        <dbReference type="Proteomes" id="UP001500212"/>
    </source>
</evidence>
<feature type="transmembrane region" description="Helical" evidence="2">
    <location>
        <begin position="67"/>
        <end position="87"/>
    </location>
</feature>
<keyword evidence="2" id="KW-0812">Transmembrane</keyword>
<dbReference type="PANTHER" id="PTHR48081:SF33">
    <property type="entry name" value="KYNURENINE FORMAMIDASE"/>
    <property type="match status" value="1"/>
</dbReference>
<keyword evidence="5" id="KW-1185">Reference proteome</keyword>
<dbReference type="GO" id="GO:0016787">
    <property type="term" value="F:hydrolase activity"/>
    <property type="evidence" value="ECO:0007669"/>
    <property type="project" value="UniProtKB-KW"/>
</dbReference>
<sequence>MPYVLLASGVLALLTTVNALWPRKGLLLLIPGFFTAWLTIELAPWVLVAEAAVTALIAWFGGLTGAAGLAGLLVTALGWAGLVVVMARARRTTVTVQRWSAELELDPGERAPSFPRSHVVLPFLMTRRSGVTRTRDIAYGDGPRMRLDVYRPAEPGERRPGIMQVHGGAWMIGSKREQGIPLLGHLAANGWVGVNVDYRLSPRVKFPDHLIDLKRAIRWYREHAEEHGADPEFLCVTGGSAGGHLAALLALTPNVPEYQPGFADVDTTVRAAVPFYGVYDLGALLDGGSKVFASAIERHVMGVRRADGSEAYDKASPAHWVNAGAPPFLVVHGSLDTLVPVEQARSFAARLRNVSAAPVLYAEMKGAQHAFDIFPSYRTARVIEGVERFLTWVRRAEHPATGRGPAAGSQ</sequence>
<dbReference type="EMBL" id="BAABHJ010000001">
    <property type="protein sequence ID" value="GAA4601496.1"/>
    <property type="molecule type" value="Genomic_DNA"/>
</dbReference>
<gene>
    <name evidence="4" type="ORF">GCM10023195_03900</name>
</gene>
<evidence type="ECO:0000256" key="2">
    <source>
        <dbReference type="SAM" id="Phobius"/>
    </source>
</evidence>
<accession>A0ABP8TC17</accession>
<dbReference type="PANTHER" id="PTHR48081">
    <property type="entry name" value="AB HYDROLASE SUPERFAMILY PROTEIN C4A8.06C"/>
    <property type="match status" value="1"/>
</dbReference>
<comment type="caution">
    <text evidence="4">The sequence shown here is derived from an EMBL/GenBank/DDBJ whole genome shotgun (WGS) entry which is preliminary data.</text>
</comment>
<dbReference type="InterPro" id="IPR029058">
    <property type="entry name" value="AB_hydrolase_fold"/>
</dbReference>
<keyword evidence="1 4" id="KW-0378">Hydrolase</keyword>
<dbReference type="RefSeq" id="WP_345347116.1">
    <property type="nucleotide sequence ID" value="NZ_BAABHJ010000001.1"/>
</dbReference>
<proteinExistence type="predicted"/>
<dbReference type="SUPFAM" id="SSF53474">
    <property type="entry name" value="alpha/beta-Hydrolases"/>
    <property type="match status" value="1"/>
</dbReference>
<keyword evidence="2" id="KW-0472">Membrane</keyword>
<reference evidence="5" key="1">
    <citation type="journal article" date="2019" name="Int. J. Syst. Evol. Microbiol.">
        <title>The Global Catalogue of Microorganisms (GCM) 10K type strain sequencing project: providing services to taxonomists for standard genome sequencing and annotation.</title>
        <authorList>
            <consortium name="The Broad Institute Genomics Platform"/>
            <consortium name="The Broad Institute Genome Sequencing Center for Infectious Disease"/>
            <person name="Wu L."/>
            <person name="Ma J."/>
        </authorList>
    </citation>
    <scope>NUCLEOTIDE SEQUENCE [LARGE SCALE GENOMIC DNA]</scope>
    <source>
        <strain evidence="5">JCM 17938</strain>
    </source>
</reference>
<dbReference type="InterPro" id="IPR050300">
    <property type="entry name" value="GDXG_lipolytic_enzyme"/>
</dbReference>
<evidence type="ECO:0000259" key="3">
    <source>
        <dbReference type="Pfam" id="PF20434"/>
    </source>
</evidence>
<organism evidence="4 5">
    <name type="scientific">Actinoallomurus liliacearum</name>
    <dbReference type="NCBI Taxonomy" id="1080073"/>
    <lineage>
        <taxon>Bacteria</taxon>
        <taxon>Bacillati</taxon>
        <taxon>Actinomycetota</taxon>
        <taxon>Actinomycetes</taxon>
        <taxon>Streptosporangiales</taxon>
        <taxon>Thermomonosporaceae</taxon>
        <taxon>Actinoallomurus</taxon>
    </lineage>
</organism>
<feature type="domain" description="BD-FAE-like" evidence="3">
    <location>
        <begin position="147"/>
        <end position="351"/>
    </location>
</feature>
<protein>
    <submittedName>
        <fullName evidence="4">Alpha/beta hydrolase</fullName>
    </submittedName>
</protein>
<dbReference type="Gene3D" id="3.40.50.1820">
    <property type="entry name" value="alpha/beta hydrolase"/>
    <property type="match status" value="1"/>
</dbReference>
<evidence type="ECO:0000313" key="4">
    <source>
        <dbReference type="EMBL" id="GAA4601496.1"/>
    </source>
</evidence>
<dbReference type="Proteomes" id="UP001500212">
    <property type="component" value="Unassembled WGS sequence"/>
</dbReference>